<reference evidence="1" key="1">
    <citation type="submission" date="2021-01" db="EMBL/GenBank/DDBJ databases">
        <authorList>
            <consortium name="Genoscope - CEA"/>
            <person name="William W."/>
        </authorList>
    </citation>
    <scope>NUCLEOTIDE SEQUENCE</scope>
</reference>
<evidence type="ECO:0000313" key="1">
    <source>
        <dbReference type="EMBL" id="CAD8072549.1"/>
    </source>
</evidence>
<dbReference type="Proteomes" id="UP000688137">
    <property type="component" value="Unassembled WGS sequence"/>
</dbReference>
<sequence length="186" mass="22789">MQFFTPKFSFVVHKTFKQKLLARKEKRRFRGLNVYVPEFTGEGSIHPWLDAKRIKLLTKFYEDHRNKHRFTFKLSSEDKKKLNEVMQNYAEIHYLRMLQEKYWLDKHTEVIMNVQKEVNSLPYVLKSELDRKLSEKEMEYYDRPQLEPDSVYFEQRLRTLPEEEALNFEFAQRLFRIAQDKLAQNE</sequence>
<dbReference type="OMA" id="DADYKAN"/>
<comment type="caution">
    <text evidence="1">The sequence shown here is derived from an EMBL/GenBank/DDBJ whole genome shotgun (WGS) entry which is preliminary data.</text>
</comment>
<accession>A0A8S1LZA4</accession>
<keyword evidence="2" id="KW-1185">Reference proteome</keyword>
<dbReference type="EMBL" id="CAJJDM010000049">
    <property type="protein sequence ID" value="CAD8072549.1"/>
    <property type="molecule type" value="Genomic_DNA"/>
</dbReference>
<organism evidence="1 2">
    <name type="scientific">Paramecium primaurelia</name>
    <dbReference type="NCBI Taxonomy" id="5886"/>
    <lineage>
        <taxon>Eukaryota</taxon>
        <taxon>Sar</taxon>
        <taxon>Alveolata</taxon>
        <taxon>Ciliophora</taxon>
        <taxon>Intramacronucleata</taxon>
        <taxon>Oligohymenophorea</taxon>
        <taxon>Peniculida</taxon>
        <taxon>Parameciidae</taxon>
        <taxon>Paramecium</taxon>
    </lineage>
</organism>
<protein>
    <submittedName>
        <fullName evidence="1">Uncharacterized protein</fullName>
    </submittedName>
</protein>
<gene>
    <name evidence="1" type="ORF">PPRIM_AZ9-3.1.T0490184</name>
</gene>
<evidence type="ECO:0000313" key="2">
    <source>
        <dbReference type="Proteomes" id="UP000688137"/>
    </source>
</evidence>
<proteinExistence type="predicted"/>
<dbReference type="AlphaFoldDB" id="A0A8S1LZA4"/>
<name>A0A8S1LZA4_PARPR</name>